<reference evidence="1 2" key="1">
    <citation type="journal article" date="2011" name="Science">
        <title>The ecoresponsive genome of Daphnia pulex.</title>
        <authorList>
            <person name="Colbourne J.K."/>
            <person name="Pfrender M.E."/>
            <person name="Gilbert D."/>
            <person name="Thomas W.K."/>
            <person name="Tucker A."/>
            <person name="Oakley T.H."/>
            <person name="Tokishita S."/>
            <person name="Aerts A."/>
            <person name="Arnold G.J."/>
            <person name="Basu M.K."/>
            <person name="Bauer D.J."/>
            <person name="Caceres C.E."/>
            <person name="Carmel L."/>
            <person name="Casola C."/>
            <person name="Choi J.H."/>
            <person name="Detter J.C."/>
            <person name="Dong Q."/>
            <person name="Dusheyko S."/>
            <person name="Eads B.D."/>
            <person name="Frohlich T."/>
            <person name="Geiler-Samerotte K.A."/>
            <person name="Gerlach D."/>
            <person name="Hatcher P."/>
            <person name="Jogdeo S."/>
            <person name="Krijgsveld J."/>
            <person name="Kriventseva E.V."/>
            <person name="Kultz D."/>
            <person name="Laforsch C."/>
            <person name="Lindquist E."/>
            <person name="Lopez J."/>
            <person name="Manak J.R."/>
            <person name="Muller J."/>
            <person name="Pangilinan J."/>
            <person name="Patwardhan R.P."/>
            <person name="Pitluck S."/>
            <person name="Pritham E.J."/>
            <person name="Rechtsteiner A."/>
            <person name="Rho M."/>
            <person name="Rogozin I.B."/>
            <person name="Sakarya O."/>
            <person name="Salamov A."/>
            <person name="Schaack S."/>
            <person name="Shapiro H."/>
            <person name="Shiga Y."/>
            <person name="Skalitzky C."/>
            <person name="Smith Z."/>
            <person name="Souvorov A."/>
            <person name="Sung W."/>
            <person name="Tang Z."/>
            <person name="Tsuchiya D."/>
            <person name="Tu H."/>
            <person name="Vos H."/>
            <person name="Wang M."/>
            <person name="Wolf Y.I."/>
            <person name="Yamagata H."/>
            <person name="Yamada T."/>
            <person name="Ye Y."/>
            <person name="Shaw J.R."/>
            <person name="Andrews J."/>
            <person name="Crease T.J."/>
            <person name="Tang H."/>
            <person name="Lucas S.M."/>
            <person name="Robertson H.M."/>
            <person name="Bork P."/>
            <person name="Koonin E.V."/>
            <person name="Zdobnov E.M."/>
            <person name="Grigoriev I.V."/>
            <person name="Lynch M."/>
            <person name="Boore J.L."/>
        </authorList>
    </citation>
    <scope>NUCLEOTIDE SEQUENCE [LARGE SCALE GENOMIC DNA]</scope>
</reference>
<proteinExistence type="predicted"/>
<accession>E9GB84</accession>
<dbReference type="InParanoid" id="E9GB84"/>
<dbReference type="HOGENOM" id="CLU_1246473_0_0_1"/>
<organism evidence="1 2">
    <name type="scientific">Daphnia pulex</name>
    <name type="common">Water flea</name>
    <dbReference type="NCBI Taxonomy" id="6669"/>
    <lineage>
        <taxon>Eukaryota</taxon>
        <taxon>Metazoa</taxon>
        <taxon>Ecdysozoa</taxon>
        <taxon>Arthropoda</taxon>
        <taxon>Crustacea</taxon>
        <taxon>Branchiopoda</taxon>
        <taxon>Diplostraca</taxon>
        <taxon>Cladocera</taxon>
        <taxon>Anomopoda</taxon>
        <taxon>Daphniidae</taxon>
        <taxon>Daphnia</taxon>
    </lineage>
</organism>
<dbReference type="OrthoDB" id="10632344at2759"/>
<dbReference type="Proteomes" id="UP000000305">
    <property type="component" value="Unassembled WGS sequence"/>
</dbReference>
<name>E9GB84_DAPPU</name>
<evidence type="ECO:0000313" key="1">
    <source>
        <dbReference type="EMBL" id="EFX83403.1"/>
    </source>
</evidence>
<dbReference type="EMBL" id="GL732537">
    <property type="protein sequence ID" value="EFX83403.1"/>
    <property type="molecule type" value="Genomic_DNA"/>
</dbReference>
<evidence type="ECO:0000313" key="2">
    <source>
        <dbReference type="Proteomes" id="UP000000305"/>
    </source>
</evidence>
<keyword evidence="2" id="KW-1185">Reference proteome</keyword>
<gene>
    <name evidence="1" type="ORF">DAPPUDRAFT_240238</name>
</gene>
<dbReference type="KEGG" id="dpx:DAPPUDRAFT_240238"/>
<dbReference type="AlphaFoldDB" id="E9GB84"/>
<sequence>MVAPPTNSIAYDDCSGSNAIFEARASHHNHTICKFSCAGVKPVISNNLRIIAWNIPLHWKNYQCRPSYGSLFFPFRPFVNSYSRGHPLPYPVWCDLTLHRMDGATVDAWLYFPGTKLLVALIMNRYVVTELIWVGGVETNIYFAGSLNSGESSKSREHHLDEVQFDTFSQERKERLSFGFDPCRPGLVAHEPFVYNGLLEYHGRKQQQQQRERLIIINEEKE</sequence>
<protein>
    <submittedName>
        <fullName evidence="1">Uncharacterized protein</fullName>
    </submittedName>
</protein>